<protein>
    <submittedName>
        <fullName evidence="1">Uncharacterized protein</fullName>
    </submittedName>
</protein>
<dbReference type="EMBL" id="MLFK01000009">
    <property type="protein sequence ID" value="OIV40598.1"/>
    <property type="molecule type" value="Genomic_DNA"/>
</dbReference>
<dbReference type="RefSeq" id="WP_071637800.1">
    <property type="nucleotide sequence ID" value="NZ_MLFK01000009.1"/>
</dbReference>
<dbReference type="OrthoDB" id="1359246at2"/>
<sequence length="130" mass="15002">MELHFEDFALTIKAADLVVPYHLMDEPLFLTVRSQLTDLLANKKTEIFYFGLAPDNTADGHDELLENGVFYRIIGFEKNLGIALESSAEEILHAFHYLVSNFQPRWSTIFVEQSPSKKEVTIELMYQEVF</sequence>
<proteinExistence type="predicted"/>
<dbReference type="AlphaFoldDB" id="A0A1J7BPG0"/>
<reference evidence="1 2" key="1">
    <citation type="submission" date="2016-10" db="EMBL/GenBank/DDBJ databases">
        <title>Draft Genome Sequence of Rhizobacteria Flavobacterium johnsoniae CI04.</title>
        <authorList>
            <person name="Bravo J.I."/>
            <person name="Lozano G.L."/>
            <person name="Handelsman J."/>
        </authorList>
    </citation>
    <scope>NUCLEOTIDE SEQUENCE [LARGE SCALE GENOMIC DNA]</scope>
    <source>
        <strain evidence="1 2">CI04</strain>
    </source>
</reference>
<evidence type="ECO:0000313" key="2">
    <source>
        <dbReference type="Proteomes" id="UP000182826"/>
    </source>
</evidence>
<keyword evidence="2" id="KW-1185">Reference proteome</keyword>
<gene>
    <name evidence="1" type="ORF">BKM63_17170</name>
</gene>
<organism evidence="1 2">
    <name type="scientific">Flavobacterium johnsoniae</name>
    <name type="common">Cytophaga johnsonae</name>
    <dbReference type="NCBI Taxonomy" id="986"/>
    <lineage>
        <taxon>Bacteria</taxon>
        <taxon>Pseudomonadati</taxon>
        <taxon>Bacteroidota</taxon>
        <taxon>Flavobacteriia</taxon>
        <taxon>Flavobacteriales</taxon>
        <taxon>Flavobacteriaceae</taxon>
        <taxon>Flavobacterium</taxon>
    </lineage>
</organism>
<evidence type="ECO:0000313" key="1">
    <source>
        <dbReference type="EMBL" id="OIV40598.1"/>
    </source>
</evidence>
<dbReference type="Proteomes" id="UP000182826">
    <property type="component" value="Unassembled WGS sequence"/>
</dbReference>
<accession>A0A1J7BPG0</accession>
<comment type="caution">
    <text evidence="1">The sequence shown here is derived from an EMBL/GenBank/DDBJ whole genome shotgun (WGS) entry which is preliminary data.</text>
</comment>
<name>A0A1J7BPG0_FLAJO</name>